<sequence length="272" mass="29348">MSDANPSCVLAVALFERVFGKTAYAHLCVTNAMASDLRGSWGVRYLWTRLLADPQFSSLRVVLPDSRQDAADTLLTSRQKGGTVALRKDRPMLVVSSTSWTADEDFSILLEALAIYDTAAAAHLPPVVALVTGKGPLRGFFEAEVAKLSLSRVKIVTAWLSAEDYPLVLGSADLGVSLHTSSSGLDLPMKVVDMLGCGTPVCAFRFSCIDELVDGQNGLVFGNASELALQIQDLAGQLGRLDGRYGQLLQGAAQFRETDWDANYTRALELFK</sequence>
<keyword evidence="7" id="KW-0812">Transmembrane</keyword>
<dbReference type="EC" id="2.4.1.142" evidence="3"/>
<evidence type="ECO:0000256" key="9">
    <source>
        <dbReference type="ARBA" id="ARBA00022989"/>
    </source>
</evidence>
<evidence type="ECO:0000256" key="11">
    <source>
        <dbReference type="ARBA" id="ARBA00024899"/>
    </source>
</evidence>
<reference evidence="12" key="1">
    <citation type="submission" date="2022-07" db="EMBL/GenBank/DDBJ databases">
        <title>Phylogenomic reconstructions and comparative analyses of Kickxellomycotina fungi.</title>
        <authorList>
            <person name="Reynolds N.K."/>
            <person name="Stajich J.E."/>
            <person name="Barry K."/>
            <person name="Grigoriev I.V."/>
            <person name="Crous P."/>
            <person name="Smith M.E."/>
        </authorList>
    </citation>
    <scope>NUCLEOTIDE SEQUENCE</scope>
    <source>
        <strain evidence="12">IMI 214461</strain>
    </source>
</reference>
<dbReference type="GO" id="GO:0004578">
    <property type="term" value="F:chitobiosyldiphosphodolichol beta-mannosyltransferase activity"/>
    <property type="evidence" value="ECO:0007669"/>
    <property type="project" value="UniProtKB-EC"/>
</dbReference>
<evidence type="ECO:0000313" key="13">
    <source>
        <dbReference type="Proteomes" id="UP001150907"/>
    </source>
</evidence>
<evidence type="ECO:0000256" key="3">
    <source>
        <dbReference type="ARBA" id="ARBA00012611"/>
    </source>
</evidence>
<dbReference type="AlphaFoldDB" id="A0A9W8BFA9"/>
<proteinExistence type="predicted"/>
<evidence type="ECO:0000256" key="4">
    <source>
        <dbReference type="ARBA" id="ARBA00015841"/>
    </source>
</evidence>
<comment type="pathway">
    <text evidence="2">Protein modification; protein glycosylation.</text>
</comment>
<dbReference type="EMBL" id="JANBQF010000428">
    <property type="protein sequence ID" value="KAJ2001256.1"/>
    <property type="molecule type" value="Genomic_DNA"/>
</dbReference>
<dbReference type="Proteomes" id="UP001150907">
    <property type="component" value="Unassembled WGS sequence"/>
</dbReference>
<evidence type="ECO:0000313" key="12">
    <source>
        <dbReference type="EMBL" id="KAJ2001256.1"/>
    </source>
</evidence>
<evidence type="ECO:0000256" key="10">
    <source>
        <dbReference type="ARBA" id="ARBA00023136"/>
    </source>
</evidence>
<dbReference type="PANTHER" id="PTHR13036">
    <property type="entry name" value="BETA1,4 MANNOSYLTRANSFERASE"/>
    <property type="match status" value="1"/>
</dbReference>
<dbReference type="PANTHER" id="PTHR13036:SF0">
    <property type="entry name" value="CHITOBIOSYLDIPHOSPHODOLICHOL BETA-MANNOSYLTRANSFERASE"/>
    <property type="match status" value="1"/>
</dbReference>
<dbReference type="SUPFAM" id="SSF53756">
    <property type="entry name" value="UDP-Glycosyltransferase/glycogen phosphorylase"/>
    <property type="match status" value="1"/>
</dbReference>
<keyword evidence="8" id="KW-0256">Endoplasmic reticulum</keyword>
<accession>A0A9W8BFA9</accession>
<keyword evidence="9" id="KW-1133">Transmembrane helix</keyword>
<evidence type="ECO:0000256" key="5">
    <source>
        <dbReference type="ARBA" id="ARBA00022676"/>
    </source>
</evidence>
<evidence type="ECO:0000256" key="7">
    <source>
        <dbReference type="ARBA" id="ARBA00022692"/>
    </source>
</evidence>
<keyword evidence="6 12" id="KW-0808">Transferase</keyword>
<organism evidence="12 13">
    <name type="scientific">Coemansia thaxteri</name>
    <dbReference type="NCBI Taxonomy" id="2663907"/>
    <lineage>
        <taxon>Eukaryota</taxon>
        <taxon>Fungi</taxon>
        <taxon>Fungi incertae sedis</taxon>
        <taxon>Zoopagomycota</taxon>
        <taxon>Kickxellomycotina</taxon>
        <taxon>Kickxellomycetes</taxon>
        <taxon>Kickxellales</taxon>
        <taxon>Kickxellaceae</taxon>
        <taxon>Coemansia</taxon>
    </lineage>
</organism>
<dbReference type="GO" id="GO:0005789">
    <property type="term" value="C:endoplasmic reticulum membrane"/>
    <property type="evidence" value="ECO:0007669"/>
    <property type="project" value="UniProtKB-SubCell"/>
</dbReference>
<gene>
    <name evidence="12" type="primary">ALG1</name>
    <name evidence="12" type="ORF">H4R26_004225</name>
</gene>
<comment type="caution">
    <text evidence="12">The sequence shown here is derived from an EMBL/GenBank/DDBJ whole genome shotgun (WGS) entry which is preliminary data.</text>
</comment>
<dbReference type="OrthoDB" id="614844at2759"/>
<evidence type="ECO:0000256" key="8">
    <source>
        <dbReference type="ARBA" id="ARBA00022824"/>
    </source>
</evidence>
<dbReference type="Pfam" id="PF13692">
    <property type="entry name" value="Glyco_trans_1_4"/>
    <property type="match status" value="1"/>
</dbReference>
<evidence type="ECO:0000256" key="1">
    <source>
        <dbReference type="ARBA" id="ARBA00004389"/>
    </source>
</evidence>
<protein>
    <recommendedName>
        <fullName evidence="4">Chitobiosyldiphosphodolichol beta-mannosyltransferase</fullName>
        <ecNumber evidence="3">2.4.1.142</ecNumber>
    </recommendedName>
</protein>
<evidence type="ECO:0000256" key="2">
    <source>
        <dbReference type="ARBA" id="ARBA00004922"/>
    </source>
</evidence>
<comment type="subcellular location">
    <subcellularLocation>
        <location evidence="1">Endoplasmic reticulum membrane</location>
        <topology evidence="1">Single-pass membrane protein</topology>
    </subcellularLocation>
</comment>
<name>A0A9W8BFA9_9FUNG</name>
<dbReference type="InterPro" id="IPR026051">
    <property type="entry name" value="ALG1-like"/>
</dbReference>
<evidence type="ECO:0000256" key="6">
    <source>
        <dbReference type="ARBA" id="ARBA00022679"/>
    </source>
</evidence>
<keyword evidence="13" id="KW-1185">Reference proteome</keyword>
<keyword evidence="5 12" id="KW-0328">Glycosyltransferase</keyword>
<comment type="function">
    <text evidence="11">Participates in the formation of the lipid-linked precursor oligosaccharide for N-glycosylation. Involved in assembling the dolichol-pyrophosphate-GlcNAc(2)-Man(5) intermediate on the cytoplasmic surface of the ER.</text>
</comment>
<keyword evidence="10" id="KW-0472">Membrane</keyword>
<dbReference type="Gene3D" id="3.40.50.2000">
    <property type="entry name" value="Glycogen Phosphorylase B"/>
    <property type="match status" value="1"/>
</dbReference>